<dbReference type="RefSeq" id="WP_029385875.1">
    <property type="nucleotide sequence ID" value="NZ_AZSD01000345.1"/>
</dbReference>
<proteinExistence type="predicted"/>
<accession>A0A0F7VKV7</accession>
<sequence length="59" mass="6127">MTTDTTGTAAPTGADALKQQLVESLMGVIGAPDDLDTARRADDVLRTLDTQLARQPTAA</sequence>
<evidence type="ECO:0000313" key="2">
    <source>
        <dbReference type="Proteomes" id="UP000035016"/>
    </source>
</evidence>
<reference evidence="1 2" key="1">
    <citation type="submission" date="2015-02" db="EMBL/GenBank/DDBJ databases">
        <authorList>
            <person name="Gomez-Escribano P.J."/>
        </authorList>
    </citation>
    <scope>NUCLEOTIDE SEQUENCE [LARGE SCALE GENOMIC DNA]</scope>
    <source>
        <strain evidence="2">C34 (DSM 42122 / NRRL B-24963)</strain>
    </source>
</reference>
<evidence type="ECO:0000313" key="1">
    <source>
        <dbReference type="EMBL" id="CQR59774.1"/>
    </source>
</evidence>
<dbReference type="AlphaFoldDB" id="A0A0F7VKV7"/>
<dbReference type="EMBL" id="LN831790">
    <property type="protein sequence ID" value="CQR59774.1"/>
    <property type="molecule type" value="Genomic_DNA"/>
</dbReference>
<dbReference type="KEGG" id="sle:sle_03120"/>
<organism evidence="1 2">
    <name type="scientific">Streptomyces leeuwenhoekii</name>
    <dbReference type="NCBI Taxonomy" id="1437453"/>
    <lineage>
        <taxon>Bacteria</taxon>
        <taxon>Bacillati</taxon>
        <taxon>Actinomycetota</taxon>
        <taxon>Actinomycetes</taxon>
        <taxon>Kitasatosporales</taxon>
        <taxon>Streptomycetaceae</taxon>
        <taxon>Streptomyces</taxon>
    </lineage>
</organism>
<protein>
    <submittedName>
        <fullName evidence="1">Uncharacterized protein</fullName>
    </submittedName>
</protein>
<name>A0A0F7VKV7_STRLW</name>
<gene>
    <name evidence="1" type="primary">sle_03120</name>
</gene>
<dbReference type="Proteomes" id="UP000035016">
    <property type="component" value="Chromosome Chromosome"/>
</dbReference>